<protein>
    <submittedName>
        <fullName evidence="2">Uncharacterized protein</fullName>
    </submittedName>
</protein>
<comment type="caution">
    <text evidence="2">The sequence shown here is derived from an EMBL/GenBank/DDBJ whole genome shotgun (WGS) entry which is preliminary data.</text>
</comment>
<feature type="region of interest" description="Disordered" evidence="1">
    <location>
        <begin position="1"/>
        <end position="40"/>
    </location>
</feature>
<dbReference type="Proteomes" id="UP001066276">
    <property type="component" value="Chromosome 5"/>
</dbReference>
<evidence type="ECO:0000313" key="2">
    <source>
        <dbReference type="EMBL" id="KAJ1157781.1"/>
    </source>
</evidence>
<dbReference type="AlphaFoldDB" id="A0AAV7S1I1"/>
<sequence>MRAGAAGPGGPGAITLLEPGGGRECQQGERGPLGGVVQSEGTAMTPERVLLPWMALDDCDTTWRIGRLSWFA</sequence>
<keyword evidence="3" id="KW-1185">Reference proteome</keyword>
<reference evidence="2" key="1">
    <citation type="journal article" date="2022" name="bioRxiv">
        <title>Sequencing and chromosome-scale assembly of the giantPleurodeles waltlgenome.</title>
        <authorList>
            <person name="Brown T."/>
            <person name="Elewa A."/>
            <person name="Iarovenko S."/>
            <person name="Subramanian E."/>
            <person name="Araus A.J."/>
            <person name="Petzold A."/>
            <person name="Susuki M."/>
            <person name="Suzuki K.-i.T."/>
            <person name="Hayashi T."/>
            <person name="Toyoda A."/>
            <person name="Oliveira C."/>
            <person name="Osipova E."/>
            <person name="Leigh N.D."/>
            <person name="Simon A."/>
            <person name="Yun M.H."/>
        </authorList>
    </citation>
    <scope>NUCLEOTIDE SEQUENCE</scope>
    <source>
        <strain evidence="2">20211129_DDA</strain>
        <tissue evidence="2">Liver</tissue>
    </source>
</reference>
<organism evidence="2 3">
    <name type="scientific">Pleurodeles waltl</name>
    <name type="common">Iberian ribbed newt</name>
    <dbReference type="NCBI Taxonomy" id="8319"/>
    <lineage>
        <taxon>Eukaryota</taxon>
        <taxon>Metazoa</taxon>
        <taxon>Chordata</taxon>
        <taxon>Craniata</taxon>
        <taxon>Vertebrata</taxon>
        <taxon>Euteleostomi</taxon>
        <taxon>Amphibia</taxon>
        <taxon>Batrachia</taxon>
        <taxon>Caudata</taxon>
        <taxon>Salamandroidea</taxon>
        <taxon>Salamandridae</taxon>
        <taxon>Pleurodelinae</taxon>
        <taxon>Pleurodeles</taxon>
    </lineage>
</organism>
<name>A0AAV7S1I1_PLEWA</name>
<gene>
    <name evidence="2" type="ORF">NDU88_010480</name>
</gene>
<dbReference type="EMBL" id="JANPWB010000009">
    <property type="protein sequence ID" value="KAJ1157781.1"/>
    <property type="molecule type" value="Genomic_DNA"/>
</dbReference>
<accession>A0AAV7S1I1</accession>
<evidence type="ECO:0000256" key="1">
    <source>
        <dbReference type="SAM" id="MobiDB-lite"/>
    </source>
</evidence>
<evidence type="ECO:0000313" key="3">
    <source>
        <dbReference type="Proteomes" id="UP001066276"/>
    </source>
</evidence>
<feature type="compositionally biased region" description="Gly residues" evidence="1">
    <location>
        <begin position="1"/>
        <end position="12"/>
    </location>
</feature>
<proteinExistence type="predicted"/>